<evidence type="ECO:0000313" key="2">
    <source>
        <dbReference type="Proteomes" id="UP001551695"/>
    </source>
</evidence>
<sequence>MVGASSSTADSGVNPPMDYGGGCVIDPANRSVTIDSLRSRCTLQQQNSIFANAARGAVPMGVKNGWVTSPATTRAIAPAFWIGKTFYTGQDGGYVLNRLTGAGFEGLRANVYSGPAITDGAPTWALDYLPPVAQIYDEIREITPGVWFGYSWQRDTAPPTLMLTFALA</sequence>
<gene>
    <name evidence="1" type="ORF">AB0I48_33905</name>
</gene>
<keyword evidence="2" id="KW-1185">Reference proteome</keyword>
<organism evidence="1 2">
    <name type="scientific">Nocardia aurea</name>
    <dbReference type="NCBI Taxonomy" id="2144174"/>
    <lineage>
        <taxon>Bacteria</taxon>
        <taxon>Bacillati</taxon>
        <taxon>Actinomycetota</taxon>
        <taxon>Actinomycetes</taxon>
        <taxon>Mycobacteriales</taxon>
        <taxon>Nocardiaceae</taxon>
        <taxon>Nocardia</taxon>
    </lineage>
</organism>
<dbReference type="EMBL" id="JBFAKC010000022">
    <property type="protein sequence ID" value="MEV0712562.1"/>
    <property type="molecule type" value="Genomic_DNA"/>
</dbReference>
<accession>A0ABV3G4E2</accession>
<name>A0ABV3G4E2_9NOCA</name>
<proteinExistence type="predicted"/>
<dbReference type="RefSeq" id="WP_355091291.1">
    <property type="nucleotide sequence ID" value="NZ_JBEXKW010000127.1"/>
</dbReference>
<protein>
    <submittedName>
        <fullName evidence="1">Uncharacterized protein</fullName>
    </submittedName>
</protein>
<evidence type="ECO:0000313" key="1">
    <source>
        <dbReference type="EMBL" id="MEV0712562.1"/>
    </source>
</evidence>
<reference evidence="1 2" key="1">
    <citation type="submission" date="2024-06" db="EMBL/GenBank/DDBJ databases">
        <title>The Natural Products Discovery Center: Release of the First 8490 Sequenced Strains for Exploring Actinobacteria Biosynthetic Diversity.</title>
        <authorList>
            <person name="Kalkreuter E."/>
            <person name="Kautsar S.A."/>
            <person name="Yang D."/>
            <person name="Bader C.D."/>
            <person name="Teijaro C.N."/>
            <person name="Fluegel L."/>
            <person name="Davis C.M."/>
            <person name="Simpson J.R."/>
            <person name="Lauterbach L."/>
            <person name="Steele A.D."/>
            <person name="Gui C."/>
            <person name="Meng S."/>
            <person name="Li G."/>
            <person name="Viehrig K."/>
            <person name="Ye F."/>
            <person name="Su P."/>
            <person name="Kiefer A.F."/>
            <person name="Nichols A."/>
            <person name="Cepeda A.J."/>
            <person name="Yan W."/>
            <person name="Fan B."/>
            <person name="Jiang Y."/>
            <person name="Adhikari A."/>
            <person name="Zheng C.-J."/>
            <person name="Schuster L."/>
            <person name="Cowan T.M."/>
            <person name="Smanski M.J."/>
            <person name="Chevrette M.G."/>
            <person name="De Carvalho L.P.S."/>
            <person name="Shen B."/>
        </authorList>
    </citation>
    <scope>NUCLEOTIDE SEQUENCE [LARGE SCALE GENOMIC DNA]</scope>
    <source>
        <strain evidence="1 2">NPDC050403</strain>
    </source>
</reference>
<dbReference type="Proteomes" id="UP001551695">
    <property type="component" value="Unassembled WGS sequence"/>
</dbReference>
<comment type="caution">
    <text evidence="1">The sequence shown here is derived from an EMBL/GenBank/DDBJ whole genome shotgun (WGS) entry which is preliminary data.</text>
</comment>